<evidence type="ECO:0000256" key="3">
    <source>
        <dbReference type="ARBA" id="ARBA00023002"/>
    </source>
</evidence>
<dbReference type="GO" id="GO:0033539">
    <property type="term" value="P:fatty acid beta-oxidation using acyl-CoA dehydrogenase"/>
    <property type="evidence" value="ECO:0007669"/>
    <property type="project" value="TreeGrafter"/>
</dbReference>
<dbReference type="InterPro" id="IPR009075">
    <property type="entry name" value="AcylCo_DH/oxidase_C"/>
</dbReference>
<keyword evidence="6" id="KW-1185">Reference proteome</keyword>
<reference evidence="5 6" key="1">
    <citation type="journal article" date="2019" name="Emerg. Microbes Infect.">
        <title>Comprehensive subspecies identification of 175 nontuberculous mycobacteria species based on 7547 genomic profiles.</title>
        <authorList>
            <person name="Matsumoto Y."/>
            <person name="Kinjo T."/>
            <person name="Motooka D."/>
            <person name="Nabeya D."/>
            <person name="Jung N."/>
            <person name="Uechi K."/>
            <person name="Horii T."/>
            <person name="Iida T."/>
            <person name="Fujita J."/>
            <person name="Nakamura S."/>
        </authorList>
    </citation>
    <scope>NUCLEOTIDE SEQUENCE [LARGE SCALE GENOMIC DNA]</scope>
    <source>
        <strain evidence="5 6">JCM 6375</strain>
    </source>
</reference>
<evidence type="ECO:0000313" key="6">
    <source>
        <dbReference type="Proteomes" id="UP000466681"/>
    </source>
</evidence>
<evidence type="ECO:0000256" key="1">
    <source>
        <dbReference type="ARBA" id="ARBA00022630"/>
    </source>
</evidence>
<keyword evidence="1" id="KW-0285">Flavoprotein</keyword>
<dbReference type="GO" id="GO:0050660">
    <property type="term" value="F:flavin adenine dinucleotide binding"/>
    <property type="evidence" value="ECO:0007669"/>
    <property type="project" value="InterPro"/>
</dbReference>
<dbReference type="RefSeq" id="WP_083156441.1">
    <property type="nucleotide sequence ID" value="NZ_AP022560.1"/>
</dbReference>
<dbReference type="SUPFAM" id="SSF47203">
    <property type="entry name" value="Acyl-CoA dehydrogenase C-terminal domain-like"/>
    <property type="match status" value="1"/>
</dbReference>
<proteinExistence type="predicted"/>
<evidence type="ECO:0000313" key="5">
    <source>
        <dbReference type="EMBL" id="BBX04958.1"/>
    </source>
</evidence>
<evidence type="ECO:0000256" key="2">
    <source>
        <dbReference type="ARBA" id="ARBA00022827"/>
    </source>
</evidence>
<keyword evidence="3" id="KW-0560">Oxidoreductase</keyword>
<dbReference type="PANTHER" id="PTHR48083">
    <property type="entry name" value="MEDIUM-CHAIN SPECIFIC ACYL-COA DEHYDROGENASE, MITOCHONDRIAL-RELATED"/>
    <property type="match status" value="1"/>
</dbReference>
<dbReference type="KEGG" id="mmor:MMOR_58940"/>
<organism evidence="5 6">
    <name type="scientific">Mycolicibacterium moriokaense</name>
    <dbReference type="NCBI Taxonomy" id="39691"/>
    <lineage>
        <taxon>Bacteria</taxon>
        <taxon>Bacillati</taxon>
        <taxon>Actinomycetota</taxon>
        <taxon>Actinomycetes</taxon>
        <taxon>Mycobacteriales</taxon>
        <taxon>Mycobacteriaceae</taxon>
        <taxon>Mycolicibacterium</taxon>
    </lineage>
</organism>
<dbReference type="GO" id="GO:0003995">
    <property type="term" value="F:acyl-CoA dehydrogenase activity"/>
    <property type="evidence" value="ECO:0007669"/>
    <property type="project" value="TreeGrafter"/>
</dbReference>
<dbReference type="PANTHER" id="PTHR48083:SF2">
    <property type="entry name" value="MEDIUM-CHAIN SPECIFIC ACYL-COA DEHYDROGENASE, MITOCHONDRIAL"/>
    <property type="match status" value="1"/>
</dbReference>
<name>A0AAD1HIY9_9MYCO</name>
<dbReference type="EMBL" id="AP022560">
    <property type="protein sequence ID" value="BBX04958.1"/>
    <property type="molecule type" value="Genomic_DNA"/>
</dbReference>
<dbReference type="AlphaFoldDB" id="A0AAD1HIY9"/>
<sequence length="368" mass="38481">MSVLAGGVFATGAATDEETQLRELVDDLGAQSVDARRGHRGIPETFDDVLWRNLEQTGLTRLTSTSDLGAGPTESAIVLRGLARHSGAVPVAETDILAAWLGAQAGIDLPEVGPLTVAIADAFTGVNQDRVSGTARDVPWTRAADAVLLAVPAPTGLLVRRVSDGDITITDGHNLAGEPRDVVAFDLPATSFDILDASVADELTRRGAWARCVQTIGALDAAAELSVAHTRDRVQFGRALSKFQAVQHALAGMAGEIERARATTTLAVAATADHGFASAQADYAVTIAKVTLGRVVPSVATVAHQLHGAIGVTIEHQLWSSTTRALSWIGEFGSTGRYSRRLGSVALNTARGGNLWDALIGFDQTGWA</sequence>
<protein>
    <submittedName>
        <fullName evidence="5">Acyl-CoA dehydrogenase</fullName>
    </submittedName>
</protein>
<dbReference type="Gene3D" id="1.20.140.10">
    <property type="entry name" value="Butyryl-CoA Dehydrogenase, subunit A, domain 3"/>
    <property type="match status" value="1"/>
</dbReference>
<dbReference type="InterPro" id="IPR036250">
    <property type="entry name" value="AcylCo_DH-like_C"/>
</dbReference>
<keyword evidence="2" id="KW-0274">FAD</keyword>
<dbReference type="GO" id="GO:0005737">
    <property type="term" value="C:cytoplasm"/>
    <property type="evidence" value="ECO:0007669"/>
    <property type="project" value="TreeGrafter"/>
</dbReference>
<dbReference type="Proteomes" id="UP000466681">
    <property type="component" value="Chromosome"/>
</dbReference>
<dbReference type="Gene3D" id="1.10.540.10">
    <property type="entry name" value="Acyl-CoA dehydrogenase/oxidase, N-terminal domain"/>
    <property type="match status" value="1"/>
</dbReference>
<evidence type="ECO:0000259" key="4">
    <source>
        <dbReference type="Pfam" id="PF00441"/>
    </source>
</evidence>
<dbReference type="InterPro" id="IPR050741">
    <property type="entry name" value="Acyl-CoA_dehydrogenase"/>
</dbReference>
<dbReference type="Pfam" id="PF00441">
    <property type="entry name" value="Acyl-CoA_dh_1"/>
    <property type="match status" value="1"/>
</dbReference>
<dbReference type="InterPro" id="IPR037069">
    <property type="entry name" value="AcylCoA_DH/ox_N_sf"/>
</dbReference>
<accession>A0AAD1HIY9</accession>
<gene>
    <name evidence="5" type="ORF">MMOR_58940</name>
</gene>
<feature type="domain" description="Acyl-CoA dehydrogenase/oxidase C-terminal" evidence="4">
    <location>
        <begin position="205"/>
        <end position="322"/>
    </location>
</feature>